<keyword evidence="2" id="KW-1185">Reference proteome</keyword>
<dbReference type="RefSeq" id="WP_200608425.1">
    <property type="nucleotide sequence ID" value="NZ_JAEHHL010000002.1"/>
</dbReference>
<dbReference type="Pfam" id="PF11927">
    <property type="entry name" value="HODM_asu-like"/>
    <property type="match status" value="1"/>
</dbReference>
<dbReference type="AlphaFoldDB" id="A0A8J7M766"/>
<reference evidence="1" key="1">
    <citation type="submission" date="2020-12" db="EMBL/GenBank/DDBJ databases">
        <title>Bacterial taxonomy.</title>
        <authorList>
            <person name="Pan X."/>
        </authorList>
    </citation>
    <scope>NUCLEOTIDE SEQUENCE</scope>
    <source>
        <strain evidence="1">M0105</strain>
    </source>
</reference>
<comment type="caution">
    <text evidence="1">The sequence shown here is derived from an EMBL/GenBank/DDBJ whole genome shotgun (WGS) entry which is preliminary data.</text>
</comment>
<organism evidence="1 2">
    <name type="scientific">Thermohalobaculum xanthum</name>
    <dbReference type="NCBI Taxonomy" id="2753746"/>
    <lineage>
        <taxon>Bacteria</taxon>
        <taxon>Pseudomonadati</taxon>
        <taxon>Pseudomonadota</taxon>
        <taxon>Alphaproteobacteria</taxon>
        <taxon>Rhodobacterales</taxon>
        <taxon>Paracoccaceae</taxon>
        <taxon>Thermohalobaculum</taxon>
    </lineage>
</organism>
<dbReference type="Proteomes" id="UP000655420">
    <property type="component" value="Unassembled WGS sequence"/>
</dbReference>
<evidence type="ECO:0000313" key="2">
    <source>
        <dbReference type="Proteomes" id="UP000655420"/>
    </source>
</evidence>
<gene>
    <name evidence="1" type="ORF">H0I76_06335</name>
</gene>
<name>A0A8J7M766_9RHOB</name>
<protein>
    <submittedName>
        <fullName evidence="1">DUF3445 domain-containing protein</fullName>
    </submittedName>
</protein>
<dbReference type="InterPro" id="IPR021848">
    <property type="entry name" value="HODM_asu-like"/>
</dbReference>
<evidence type="ECO:0000313" key="1">
    <source>
        <dbReference type="EMBL" id="MBK0398799.1"/>
    </source>
</evidence>
<sequence>MTASPIAKALVDSAPWLLDHAPYVPFMEKRTAHPPGLVPIDPAELTVELPDFGAQVAHRDRLVAERAAIVLGLEPAAREAALELLDALVAHQVSKGARLAPEGEHLVRRDGVAVPLDRDDPMRAIARLGAEDWCILMPGGPGGEYVLRAGALCFPARWILAEKMGKPLTAIHDPVPDYGDDLARRVNRIFDAIRVDRPMYRVNWLVYDTPEPHLPRGVAEKKHYLPDPSKDLFLRTERQTLHRLPGTGAVIFGIKTSLTPLACLSADEAMALADGLEGFDAATVSYRGGAPYLSRVASVLREIAGQGRGEAASLPSN</sequence>
<dbReference type="EMBL" id="JAEHHL010000002">
    <property type="protein sequence ID" value="MBK0398799.1"/>
    <property type="molecule type" value="Genomic_DNA"/>
</dbReference>
<accession>A0A8J7M766</accession>
<proteinExistence type="predicted"/>